<keyword evidence="2" id="KW-1185">Reference proteome</keyword>
<dbReference type="RefSeq" id="XP_067513414.1">
    <property type="nucleotide sequence ID" value="XM_067657313.1"/>
</dbReference>
<reference evidence="1 2" key="1">
    <citation type="journal article" date="2009" name="PLoS Genet.">
        <title>Genomic analysis of the basal lineage fungus Rhizopus oryzae reveals a whole-genome duplication.</title>
        <authorList>
            <person name="Ma L.-J."/>
            <person name="Ibrahim A.S."/>
            <person name="Skory C."/>
            <person name="Grabherr M.G."/>
            <person name="Burger G."/>
            <person name="Butler M."/>
            <person name="Elias M."/>
            <person name="Idnurm A."/>
            <person name="Lang B.F."/>
            <person name="Sone T."/>
            <person name="Abe A."/>
            <person name="Calvo S.E."/>
            <person name="Corrochano L.M."/>
            <person name="Engels R."/>
            <person name="Fu J."/>
            <person name="Hansberg W."/>
            <person name="Kim J.-M."/>
            <person name="Kodira C.D."/>
            <person name="Koehrsen M.J."/>
            <person name="Liu B."/>
            <person name="Miranda-Saavedra D."/>
            <person name="O'Leary S."/>
            <person name="Ortiz-Castellanos L."/>
            <person name="Poulter R."/>
            <person name="Rodriguez-Romero J."/>
            <person name="Ruiz-Herrera J."/>
            <person name="Shen Y.-Q."/>
            <person name="Zeng Q."/>
            <person name="Galagan J."/>
            <person name="Birren B.W."/>
            <person name="Cuomo C.A."/>
            <person name="Wickes B.L."/>
        </authorList>
    </citation>
    <scope>NUCLEOTIDE SEQUENCE [LARGE SCALE GENOMIC DNA]</scope>
    <source>
        <strain evidence="2">RA 99-880 / ATCC MYA-4621 / FGSC 9543 / NRRL 43880</strain>
    </source>
</reference>
<dbReference type="VEuPathDB" id="FungiDB:RO3G_02722"/>
<evidence type="ECO:0000313" key="2">
    <source>
        <dbReference type="Proteomes" id="UP000009138"/>
    </source>
</evidence>
<dbReference type="InParanoid" id="I1BP88"/>
<dbReference type="EMBL" id="CH476733">
    <property type="protein sequence ID" value="EIE78018.1"/>
    <property type="molecule type" value="Genomic_DNA"/>
</dbReference>
<dbReference type="AlphaFoldDB" id="I1BP88"/>
<protein>
    <submittedName>
        <fullName evidence="1">Uncharacterized protein</fullName>
    </submittedName>
</protein>
<name>I1BP88_RHIO9</name>
<evidence type="ECO:0000313" key="1">
    <source>
        <dbReference type="EMBL" id="EIE78018.1"/>
    </source>
</evidence>
<dbReference type="Proteomes" id="UP000009138">
    <property type="component" value="Unassembled WGS sequence"/>
</dbReference>
<proteinExistence type="predicted"/>
<organism evidence="1 2">
    <name type="scientific">Rhizopus delemar (strain RA 99-880 / ATCC MYA-4621 / FGSC 9543 / NRRL 43880)</name>
    <name type="common">Mucormycosis agent</name>
    <name type="synonym">Rhizopus arrhizus var. delemar</name>
    <dbReference type="NCBI Taxonomy" id="246409"/>
    <lineage>
        <taxon>Eukaryota</taxon>
        <taxon>Fungi</taxon>
        <taxon>Fungi incertae sedis</taxon>
        <taxon>Mucoromycota</taxon>
        <taxon>Mucoromycotina</taxon>
        <taxon>Mucoromycetes</taxon>
        <taxon>Mucorales</taxon>
        <taxon>Mucorineae</taxon>
        <taxon>Rhizopodaceae</taxon>
        <taxon>Rhizopus</taxon>
    </lineage>
</organism>
<dbReference type="GeneID" id="93609694"/>
<gene>
    <name evidence="1" type="ORF">RO3G_02722</name>
</gene>
<accession>I1BP88</accession>
<sequence length="82" mass="9311">MNHVEYTTAINIQFTKIVLQLANRDTNFRREAVEIELHSLVSEDNVIGVSQTLAASYFGGEQRIFTEIEVGKSVRGDEIEIR</sequence>